<evidence type="ECO:0000259" key="9">
    <source>
        <dbReference type="PROSITE" id="PS51294"/>
    </source>
</evidence>
<dbReference type="InterPro" id="IPR006447">
    <property type="entry name" value="Myb_dom_plants"/>
</dbReference>
<dbReference type="AlphaFoldDB" id="A0AAV6XR35"/>
<proteinExistence type="predicted"/>
<dbReference type="PROSITE" id="PS51294">
    <property type="entry name" value="HTH_MYB"/>
    <property type="match status" value="1"/>
</dbReference>
<name>A0AAV6XR35_9LAMI</name>
<dbReference type="PANTHER" id="PTHR44191:SF4">
    <property type="entry name" value="OS01G0187900 PROTEIN"/>
    <property type="match status" value="1"/>
</dbReference>
<evidence type="ECO:0000256" key="2">
    <source>
        <dbReference type="ARBA" id="ARBA00023015"/>
    </source>
</evidence>
<accession>A0AAV6XR35</accession>
<evidence type="ECO:0000256" key="3">
    <source>
        <dbReference type="ARBA" id="ARBA00023125"/>
    </source>
</evidence>
<organism evidence="10 11">
    <name type="scientific">Buddleja alternifolia</name>
    <dbReference type="NCBI Taxonomy" id="168488"/>
    <lineage>
        <taxon>Eukaryota</taxon>
        <taxon>Viridiplantae</taxon>
        <taxon>Streptophyta</taxon>
        <taxon>Embryophyta</taxon>
        <taxon>Tracheophyta</taxon>
        <taxon>Spermatophyta</taxon>
        <taxon>Magnoliopsida</taxon>
        <taxon>eudicotyledons</taxon>
        <taxon>Gunneridae</taxon>
        <taxon>Pentapetalae</taxon>
        <taxon>asterids</taxon>
        <taxon>lamiids</taxon>
        <taxon>Lamiales</taxon>
        <taxon>Scrophulariaceae</taxon>
        <taxon>Buddlejeae</taxon>
        <taxon>Buddleja</taxon>
    </lineage>
</organism>
<evidence type="ECO:0000256" key="6">
    <source>
        <dbReference type="SAM" id="MobiDB-lite"/>
    </source>
</evidence>
<dbReference type="InterPro" id="IPR001005">
    <property type="entry name" value="SANT/Myb"/>
</dbReference>
<dbReference type="EMBL" id="WHWC01000006">
    <property type="protein sequence ID" value="KAG8381578.1"/>
    <property type="molecule type" value="Genomic_DNA"/>
</dbReference>
<dbReference type="InterPro" id="IPR017884">
    <property type="entry name" value="SANT_dom"/>
</dbReference>
<dbReference type="GO" id="GO:0003677">
    <property type="term" value="F:DNA binding"/>
    <property type="evidence" value="ECO:0007669"/>
    <property type="project" value="UniProtKB-KW"/>
</dbReference>
<evidence type="ECO:0000259" key="7">
    <source>
        <dbReference type="PROSITE" id="PS50090"/>
    </source>
</evidence>
<comment type="caution">
    <text evidence="10">The sequence shown here is derived from an EMBL/GenBank/DDBJ whole genome shotgun (WGS) entry which is preliminary data.</text>
</comment>
<gene>
    <name evidence="10" type="ORF">BUALT_Bualt06G0136100</name>
</gene>
<dbReference type="CDD" id="cd00167">
    <property type="entry name" value="SANT"/>
    <property type="match status" value="1"/>
</dbReference>
<dbReference type="GO" id="GO:0006355">
    <property type="term" value="P:regulation of DNA-templated transcription"/>
    <property type="evidence" value="ECO:0007669"/>
    <property type="project" value="UniProtKB-ARBA"/>
</dbReference>
<keyword evidence="11" id="KW-1185">Reference proteome</keyword>
<dbReference type="NCBIfam" id="TIGR01557">
    <property type="entry name" value="myb_SHAQKYF"/>
    <property type="match status" value="1"/>
</dbReference>
<feature type="compositionally biased region" description="Polar residues" evidence="6">
    <location>
        <begin position="142"/>
        <end position="160"/>
    </location>
</feature>
<dbReference type="SUPFAM" id="SSF46689">
    <property type="entry name" value="Homeodomain-like"/>
    <property type="match status" value="1"/>
</dbReference>
<dbReference type="Proteomes" id="UP000826271">
    <property type="component" value="Unassembled WGS sequence"/>
</dbReference>
<dbReference type="InterPro" id="IPR009057">
    <property type="entry name" value="Homeodomain-like_sf"/>
</dbReference>
<evidence type="ECO:0000313" key="11">
    <source>
        <dbReference type="Proteomes" id="UP000826271"/>
    </source>
</evidence>
<feature type="region of interest" description="Disordered" evidence="6">
    <location>
        <begin position="119"/>
        <end position="160"/>
    </location>
</feature>
<dbReference type="Gene3D" id="1.10.10.60">
    <property type="entry name" value="Homeodomain-like"/>
    <property type="match status" value="1"/>
</dbReference>
<dbReference type="GO" id="GO:0005634">
    <property type="term" value="C:nucleus"/>
    <property type="evidence" value="ECO:0007669"/>
    <property type="project" value="UniProtKB-SubCell"/>
</dbReference>
<keyword evidence="2" id="KW-0805">Transcription regulation</keyword>
<dbReference type="SMART" id="SM00717">
    <property type="entry name" value="SANT"/>
    <property type="match status" value="1"/>
</dbReference>
<evidence type="ECO:0000256" key="1">
    <source>
        <dbReference type="ARBA" id="ARBA00004123"/>
    </source>
</evidence>
<dbReference type="InterPro" id="IPR017930">
    <property type="entry name" value="Myb_dom"/>
</dbReference>
<feature type="domain" description="HTH myb-type" evidence="9">
    <location>
        <begin position="64"/>
        <end position="120"/>
    </location>
</feature>
<keyword evidence="5" id="KW-0539">Nucleus</keyword>
<dbReference type="PROSITE" id="PS51293">
    <property type="entry name" value="SANT"/>
    <property type="match status" value="1"/>
</dbReference>
<dbReference type="InterPro" id="IPR052245">
    <property type="entry name" value="Plant_Stress_Dev_TF"/>
</dbReference>
<evidence type="ECO:0000256" key="4">
    <source>
        <dbReference type="ARBA" id="ARBA00023163"/>
    </source>
</evidence>
<evidence type="ECO:0000313" key="10">
    <source>
        <dbReference type="EMBL" id="KAG8381578.1"/>
    </source>
</evidence>
<feature type="domain" description="SANT" evidence="8">
    <location>
        <begin position="67"/>
        <end position="120"/>
    </location>
</feature>
<dbReference type="PANTHER" id="PTHR44191">
    <property type="entry name" value="TRANSCRIPTION FACTOR KUA1"/>
    <property type="match status" value="1"/>
</dbReference>
<reference evidence="10" key="1">
    <citation type="submission" date="2019-10" db="EMBL/GenBank/DDBJ databases">
        <authorList>
            <person name="Zhang R."/>
            <person name="Pan Y."/>
            <person name="Wang J."/>
            <person name="Ma R."/>
            <person name="Yu S."/>
        </authorList>
    </citation>
    <scope>NUCLEOTIDE SEQUENCE</scope>
    <source>
        <strain evidence="10">LA-IB0</strain>
        <tissue evidence="10">Leaf</tissue>
    </source>
</reference>
<dbReference type="Pfam" id="PF00249">
    <property type="entry name" value="Myb_DNA-binding"/>
    <property type="match status" value="1"/>
</dbReference>
<keyword evidence="3" id="KW-0238">DNA-binding</keyword>
<evidence type="ECO:0000256" key="5">
    <source>
        <dbReference type="ARBA" id="ARBA00023242"/>
    </source>
</evidence>
<evidence type="ECO:0000259" key="8">
    <source>
        <dbReference type="PROSITE" id="PS51293"/>
    </source>
</evidence>
<comment type="subcellular location">
    <subcellularLocation>
        <location evidence="1">Nucleus</location>
    </subcellularLocation>
</comment>
<dbReference type="FunFam" id="1.10.10.60:FF:000009">
    <property type="entry name" value="transcription factor MYB1R1"/>
    <property type="match status" value="1"/>
</dbReference>
<sequence length="276" mass="30257">MPKKQCMENFKLFGVQIDVAGDNGSTIRKSKSLENLHAFNPENDAVDESGYLSDGVIHQSSRAHDRKKGKPWSEEEHRSFLLGLEKLGKGNWKGIANNFVPSRDSSQVASHAQKYFIRKSGTEKKRRRPSVFDIPLDEKDQPSQAIPNSSSNKPAESSQNIGELKQAAIPDPVTVPEISPMKNPGIPYFYDMLYMPRVSGSAQSVSAQAVMPISWVPIPVMDFPGQRSVFLPSTVNRAFTICATSVPQPAAVTLRQASASTASSDELDLNIGELTL</sequence>
<keyword evidence="4" id="KW-0804">Transcription</keyword>
<protein>
    <submittedName>
        <fullName evidence="10">Uncharacterized protein</fullName>
    </submittedName>
</protein>
<dbReference type="PROSITE" id="PS50090">
    <property type="entry name" value="MYB_LIKE"/>
    <property type="match status" value="1"/>
</dbReference>
<feature type="domain" description="Myb-like" evidence="7">
    <location>
        <begin position="64"/>
        <end position="116"/>
    </location>
</feature>
<dbReference type="GO" id="GO:0009739">
    <property type="term" value="P:response to gibberellin"/>
    <property type="evidence" value="ECO:0007669"/>
    <property type="project" value="TreeGrafter"/>
</dbReference>
<dbReference type="GO" id="GO:0009723">
    <property type="term" value="P:response to ethylene"/>
    <property type="evidence" value="ECO:0007669"/>
    <property type="project" value="TreeGrafter"/>
</dbReference>